<name>A0A3D8GXJ1_9BACI</name>
<keyword evidence="2" id="KW-1185">Reference proteome</keyword>
<protein>
    <submittedName>
        <fullName evidence="1">Uncharacterized protein</fullName>
    </submittedName>
</protein>
<organism evidence="1 2">
    <name type="scientific">Neobacillus piezotolerans</name>
    <dbReference type="NCBI Taxonomy" id="2259171"/>
    <lineage>
        <taxon>Bacteria</taxon>
        <taxon>Bacillati</taxon>
        <taxon>Bacillota</taxon>
        <taxon>Bacilli</taxon>
        <taxon>Bacillales</taxon>
        <taxon>Bacillaceae</taxon>
        <taxon>Neobacillus</taxon>
    </lineage>
</organism>
<dbReference type="RefSeq" id="WP_115450835.1">
    <property type="nucleotide sequence ID" value="NZ_QNQT01000001.1"/>
</dbReference>
<accession>A0A3D8GXJ1</accession>
<comment type="caution">
    <text evidence="1">The sequence shown here is derived from an EMBL/GenBank/DDBJ whole genome shotgun (WGS) entry which is preliminary data.</text>
</comment>
<dbReference type="AlphaFoldDB" id="A0A3D8GXJ1"/>
<sequence>MNNIGVNSSGQDLSMKKGLMQNYPLYIDGILFAKTLGLRFTHNIMIDPEAKEKVINKLNSNGLELDTFLIEKILDELYILSKKNS</sequence>
<dbReference type="EMBL" id="QNQT01000001">
    <property type="protein sequence ID" value="RDU38921.1"/>
    <property type="molecule type" value="Genomic_DNA"/>
</dbReference>
<dbReference type="Proteomes" id="UP000257144">
    <property type="component" value="Unassembled WGS sequence"/>
</dbReference>
<gene>
    <name evidence="1" type="ORF">DRW41_05030</name>
</gene>
<proteinExistence type="predicted"/>
<evidence type="ECO:0000313" key="2">
    <source>
        <dbReference type="Proteomes" id="UP000257144"/>
    </source>
</evidence>
<reference evidence="1 2" key="1">
    <citation type="submission" date="2018-07" db="EMBL/GenBank/DDBJ databases">
        <title>Bacillus sp. YLB-04 draft genome sequence.</title>
        <authorList>
            <person name="Yu L."/>
            <person name="Tang X."/>
        </authorList>
    </citation>
    <scope>NUCLEOTIDE SEQUENCE [LARGE SCALE GENOMIC DNA]</scope>
    <source>
        <strain evidence="1 2">YLB-04</strain>
    </source>
</reference>
<evidence type="ECO:0000313" key="1">
    <source>
        <dbReference type="EMBL" id="RDU38921.1"/>
    </source>
</evidence>